<accession>A0A7C8MD48</accession>
<keyword evidence="3" id="KW-1185">Reference proteome</keyword>
<dbReference type="AlphaFoldDB" id="A0A7C8MD48"/>
<comment type="caution">
    <text evidence="2">The sequence shown here is derived from an EMBL/GenBank/DDBJ whole genome shotgun (WGS) entry which is preliminary data.</text>
</comment>
<dbReference type="Proteomes" id="UP000481861">
    <property type="component" value="Unassembled WGS sequence"/>
</dbReference>
<evidence type="ECO:0000256" key="1">
    <source>
        <dbReference type="SAM" id="MobiDB-lite"/>
    </source>
</evidence>
<gene>
    <name evidence="2" type="ORF">BDV95DRAFT_320481</name>
</gene>
<name>A0A7C8MD48_9PLEO</name>
<reference evidence="2 3" key="1">
    <citation type="submission" date="2020-01" db="EMBL/GenBank/DDBJ databases">
        <authorList>
            <consortium name="DOE Joint Genome Institute"/>
            <person name="Haridas S."/>
            <person name="Albert R."/>
            <person name="Binder M."/>
            <person name="Bloem J."/>
            <person name="Labutti K."/>
            <person name="Salamov A."/>
            <person name="Andreopoulos B."/>
            <person name="Baker S.E."/>
            <person name="Barry K."/>
            <person name="Bills G."/>
            <person name="Bluhm B.H."/>
            <person name="Cannon C."/>
            <person name="Castanera R."/>
            <person name="Culley D.E."/>
            <person name="Daum C."/>
            <person name="Ezra D."/>
            <person name="Gonzalez J.B."/>
            <person name="Henrissat B."/>
            <person name="Kuo A."/>
            <person name="Liang C."/>
            <person name="Lipzen A."/>
            <person name="Lutzoni F."/>
            <person name="Magnuson J."/>
            <person name="Mondo S."/>
            <person name="Nolan M."/>
            <person name="Ohm R."/>
            <person name="Pangilinan J."/>
            <person name="Park H.-J.H."/>
            <person name="Ramirez L."/>
            <person name="Alfaro M."/>
            <person name="Sun H."/>
            <person name="Tritt A."/>
            <person name="Yoshinaga Y."/>
            <person name="Zwiers L.-H.L."/>
            <person name="Turgeon B.G."/>
            <person name="Goodwin S.B."/>
            <person name="Spatafora J.W."/>
            <person name="Crous P.W."/>
            <person name="Grigoriev I.V."/>
        </authorList>
    </citation>
    <scope>NUCLEOTIDE SEQUENCE [LARGE SCALE GENOMIC DNA]</scope>
    <source>
        <strain evidence="2 3">CBS 611.86</strain>
    </source>
</reference>
<evidence type="ECO:0000313" key="2">
    <source>
        <dbReference type="EMBL" id="KAF2874061.1"/>
    </source>
</evidence>
<evidence type="ECO:0000313" key="3">
    <source>
        <dbReference type="Proteomes" id="UP000481861"/>
    </source>
</evidence>
<feature type="region of interest" description="Disordered" evidence="1">
    <location>
        <begin position="109"/>
        <end position="198"/>
    </location>
</feature>
<proteinExistence type="predicted"/>
<dbReference type="EMBL" id="JAADJZ010000006">
    <property type="protein sequence ID" value="KAF2874061.1"/>
    <property type="molecule type" value="Genomic_DNA"/>
</dbReference>
<organism evidence="2 3">
    <name type="scientific">Massariosphaeria phaeospora</name>
    <dbReference type="NCBI Taxonomy" id="100035"/>
    <lineage>
        <taxon>Eukaryota</taxon>
        <taxon>Fungi</taxon>
        <taxon>Dikarya</taxon>
        <taxon>Ascomycota</taxon>
        <taxon>Pezizomycotina</taxon>
        <taxon>Dothideomycetes</taxon>
        <taxon>Pleosporomycetidae</taxon>
        <taxon>Pleosporales</taxon>
        <taxon>Pleosporales incertae sedis</taxon>
        <taxon>Massariosphaeria</taxon>
    </lineage>
</organism>
<sequence>MGLKSAIPSRPYIYTMFSSHKDWTPYPADTWEGVLHSVFVADNPHVAHAHYMEVLGRIVAAHPKRKWRQVWDGKQLMAWRWLRNGVVGGIYWVTMNDLVGTRGAPAMEATKGQAKAGDQDDGNQDDREAASQDDGNQGSEKEADTGSGEPPDEDEKTESGSGDDPPDDGEPTESTTGAHLSKRRTVSDPPPYTATPDEILISAVPKRFSVLERKRTIPSILEAAARLGEELART</sequence>
<protein>
    <submittedName>
        <fullName evidence="2">Uncharacterized protein</fullName>
    </submittedName>
</protein>